<keyword evidence="2" id="KW-0548">Nucleotidyltransferase</keyword>
<evidence type="ECO:0000259" key="3">
    <source>
        <dbReference type="Pfam" id="PF00483"/>
    </source>
</evidence>
<dbReference type="PANTHER" id="PTHR43584:SF8">
    <property type="entry name" value="N-ACETYLMURAMATE ALPHA-1-PHOSPHATE URIDYLYLTRANSFERASE"/>
    <property type="match status" value="1"/>
</dbReference>
<organism evidence="4 5">
    <name type="scientific">Nitrospira moscoviensis</name>
    <dbReference type="NCBI Taxonomy" id="42253"/>
    <lineage>
        <taxon>Bacteria</taxon>
        <taxon>Pseudomonadati</taxon>
        <taxon>Nitrospirota</taxon>
        <taxon>Nitrospiria</taxon>
        <taxon>Nitrospirales</taxon>
        <taxon>Nitrospiraceae</taxon>
        <taxon>Nitrospira</taxon>
    </lineage>
</organism>
<dbReference type="SUPFAM" id="SSF56784">
    <property type="entry name" value="HAD-like"/>
    <property type="match status" value="1"/>
</dbReference>
<dbReference type="Gene3D" id="3.90.550.10">
    <property type="entry name" value="Spore Coat Polysaccharide Biosynthesis Protein SpsA, Chain A"/>
    <property type="match status" value="1"/>
</dbReference>
<gene>
    <name evidence="4" type="ORF">NITMOv2_4653</name>
</gene>
<dbReference type="InterPro" id="IPR036412">
    <property type="entry name" value="HAD-like_sf"/>
</dbReference>
<dbReference type="CDD" id="cd04183">
    <property type="entry name" value="GT2_BcE_like"/>
    <property type="match status" value="1"/>
</dbReference>
<dbReference type="RefSeq" id="WP_187299301.1">
    <property type="nucleotide sequence ID" value="NZ_CP011801.1"/>
</dbReference>
<accession>A0A0K2GJJ6</accession>
<dbReference type="STRING" id="42253.NITMOv2_4653"/>
<dbReference type="Pfam" id="PF00483">
    <property type="entry name" value="NTP_transferase"/>
    <property type="match status" value="1"/>
</dbReference>
<dbReference type="InterPro" id="IPR029044">
    <property type="entry name" value="Nucleotide-diphossugar_trans"/>
</dbReference>
<dbReference type="KEGG" id="nmv:NITMOv2_4653"/>
<dbReference type="PATRIC" id="fig|42253.5.peg.4588"/>
<dbReference type="GO" id="GO:0016779">
    <property type="term" value="F:nucleotidyltransferase activity"/>
    <property type="evidence" value="ECO:0007669"/>
    <property type="project" value="UniProtKB-KW"/>
</dbReference>
<keyword evidence="1" id="KW-0808">Transferase</keyword>
<dbReference type="EMBL" id="CP011801">
    <property type="protein sequence ID" value="ALA61024.1"/>
    <property type="molecule type" value="Genomic_DNA"/>
</dbReference>
<proteinExistence type="predicted"/>
<sequence length="385" mass="42896">MRICLDVDGTLCELKSRHDDYAAVRPLPHAAESIRKLRAAGHYVILATARHMKTCGANVGLVVARQGQTLIDWLSRHGIEYDELWFGKPHADLYVDDKAMAFQGNWFTLGEDELLRRAGGSERKMNLVVAMAGAGSRFSRAGYELPKPLIPAFGEPMYRHAVRSLPLHRAETLICLIRRDAHAPLLRRDIERVFHAYRPVVVELDEVTRGQAETVLYAQHHLAFHLPVLVHNADSAFDVRSFAEFPTGADGALLLFRGAGNKWSYAAMDAEGRVSRVTEKDPISPYASTGTYYFRSSVQLFELIEDAIRRGETVNGEYYLGPLYNRMIADGAGVRGYEVDRFISFGTPEDLASAEADPLNREAVMRLADRAAVKPDRDGASTPQP</sequence>
<dbReference type="SUPFAM" id="SSF53448">
    <property type="entry name" value="Nucleotide-diphospho-sugar transferases"/>
    <property type="match status" value="1"/>
</dbReference>
<dbReference type="Proteomes" id="UP000069205">
    <property type="component" value="Chromosome"/>
</dbReference>
<dbReference type="Gene3D" id="3.40.50.1000">
    <property type="entry name" value="HAD superfamily/HAD-like"/>
    <property type="match status" value="1"/>
</dbReference>
<protein>
    <recommendedName>
        <fullName evidence="3">Nucleotidyl transferase domain-containing protein</fullName>
    </recommendedName>
</protein>
<keyword evidence="5" id="KW-1185">Reference proteome</keyword>
<dbReference type="PANTHER" id="PTHR43584">
    <property type="entry name" value="NUCLEOTIDYL TRANSFERASE"/>
    <property type="match status" value="1"/>
</dbReference>
<evidence type="ECO:0000313" key="5">
    <source>
        <dbReference type="Proteomes" id="UP000069205"/>
    </source>
</evidence>
<evidence type="ECO:0000313" key="4">
    <source>
        <dbReference type="EMBL" id="ALA61024.1"/>
    </source>
</evidence>
<dbReference type="InterPro" id="IPR050065">
    <property type="entry name" value="GlmU-like"/>
</dbReference>
<reference evidence="4 5" key="1">
    <citation type="journal article" date="2015" name="Proc. Natl. Acad. Sci. U.S.A.">
        <title>Expanded metabolic versatility of ubiquitous nitrite-oxidizing bacteria from the genus Nitrospira.</title>
        <authorList>
            <person name="Koch H."/>
            <person name="Lucker S."/>
            <person name="Albertsen M."/>
            <person name="Kitzinger K."/>
            <person name="Herbold C."/>
            <person name="Spieck E."/>
            <person name="Nielsen P.H."/>
            <person name="Wagner M."/>
            <person name="Daims H."/>
        </authorList>
    </citation>
    <scope>NUCLEOTIDE SEQUENCE [LARGE SCALE GENOMIC DNA]</scope>
    <source>
        <strain evidence="4 5">NSP M-1</strain>
    </source>
</reference>
<dbReference type="InterPro" id="IPR023214">
    <property type="entry name" value="HAD_sf"/>
</dbReference>
<evidence type="ECO:0000256" key="2">
    <source>
        <dbReference type="ARBA" id="ARBA00022695"/>
    </source>
</evidence>
<dbReference type="AlphaFoldDB" id="A0A0K2GJJ6"/>
<evidence type="ECO:0000256" key="1">
    <source>
        <dbReference type="ARBA" id="ARBA00022679"/>
    </source>
</evidence>
<dbReference type="Pfam" id="PF08282">
    <property type="entry name" value="Hydrolase_3"/>
    <property type="match status" value="1"/>
</dbReference>
<name>A0A0K2GJJ6_NITMO</name>
<feature type="domain" description="Nucleotidyl transferase" evidence="3">
    <location>
        <begin position="131"/>
        <end position="303"/>
    </location>
</feature>
<dbReference type="InterPro" id="IPR005835">
    <property type="entry name" value="NTP_transferase_dom"/>
</dbReference>